<sequence>MLIAMMVFWLQVLSAAVIGLYAVWKIQSKYWISRRKEAKSHFNNEKASDSIDSQTIVPLTDFDWRTTEPLKIRPFKPIYHMTMGLQSCSPSEFIEMDRTYLDRLTVRTNTIRDHTHTVLQALPSSHAAIQELYTYLTTVYLPTRFPTIYSLTPTSLLNKATNHHIPLHPSSLLQALHELGTNIDTDFLLLVPSPDGDGYMLGGFIACFPSGFDTQALLGKKIRDIHKPVPRYKEKLEMSMYRTFDRLEVGKIVKRVNWSITTHSRLFVPSGNHLYEGEEAKPEDFDINDTHLRCERQLVHRLPQTKALVFSFKTYLTPLAQVKEEGLGKELAEAIDGLRKGSVPEIHYYKRGVVWGEKVKEYLRS</sequence>
<dbReference type="Pfam" id="PF11927">
    <property type="entry name" value="HODM_asu-like"/>
    <property type="match status" value="1"/>
</dbReference>
<dbReference type="OrthoDB" id="5043642at2759"/>
<reference evidence="3" key="1">
    <citation type="journal article" date="2017" name="Genome Biol. Evol.">
        <title>The complete genome sequence of the phytopathogenic fungus Sclerotinia sclerotiorum reveals insights into the genome architecture of broad host range pathogens.</title>
        <authorList>
            <person name="Derbyshire M."/>
            <person name="Denton-Giles M."/>
            <person name="Hegedus D."/>
            <person name="Seifbarghy S."/>
            <person name="Rollins J."/>
            <person name="van Kan J."/>
            <person name="Seidl M.F."/>
            <person name="Faino L."/>
            <person name="Mbengue M."/>
            <person name="Navaud O."/>
            <person name="Raffaele S."/>
            <person name="Hammond-Kosack K."/>
            <person name="Heard S."/>
            <person name="Oliver R."/>
        </authorList>
    </citation>
    <scope>NUCLEOTIDE SEQUENCE [LARGE SCALE GENOMIC DNA]</scope>
    <source>
        <strain evidence="3">ATCC 18683 / 1980 / Ss-1</strain>
    </source>
</reference>
<protein>
    <recommendedName>
        <fullName evidence="4">HRQ family protein 2</fullName>
    </recommendedName>
</protein>
<accession>A0A1D9PV74</accession>
<keyword evidence="1" id="KW-0732">Signal</keyword>
<dbReference type="InterPro" id="IPR021848">
    <property type="entry name" value="HODM_asu-like"/>
</dbReference>
<proteinExistence type="predicted"/>
<dbReference type="VEuPathDB" id="FungiDB:sscle_02g013880"/>
<dbReference type="EMBL" id="CP017815">
    <property type="protein sequence ID" value="APA06618.1"/>
    <property type="molecule type" value="Genomic_DNA"/>
</dbReference>
<evidence type="ECO:0000256" key="1">
    <source>
        <dbReference type="SAM" id="SignalP"/>
    </source>
</evidence>
<feature type="signal peptide" evidence="1">
    <location>
        <begin position="1"/>
        <end position="15"/>
    </location>
</feature>
<feature type="chain" id="PRO_5012158809" description="HRQ family protein 2" evidence="1">
    <location>
        <begin position="16"/>
        <end position="365"/>
    </location>
</feature>
<evidence type="ECO:0000313" key="2">
    <source>
        <dbReference type="EMBL" id="APA06618.1"/>
    </source>
</evidence>
<organism evidence="2 3">
    <name type="scientific">Sclerotinia sclerotiorum (strain ATCC 18683 / 1980 / Ss-1)</name>
    <name type="common">White mold</name>
    <name type="synonym">Whetzelinia sclerotiorum</name>
    <dbReference type="NCBI Taxonomy" id="665079"/>
    <lineage>
        <taxon>Eukaryota</taxon>
        <taxon>Fungi</taxon>
        <taxon>Dikarya</taxon>
        <taxon>Ascomycota</taxon>
        <taxon>Pezizomycotina</taxon>
        <taxon>Leotiomycetes</taxon>
        <taxon>Helotiales</taxon>
        <taxon>Sclerotiniaceae</taxon>
        <taxon>Sclerotinia</taxon>
    </lineage>
</organism>
<evidence type="ECO:0000313" key="3">
    <source>
        <dbReference type="Proteomes" id="UP000177798"/>
    </source>
</evidence>
<dbReference type="AlphaFoldDB" id="A0A1D9PV74"/>
<dbReference type="Proteomes" id="UP000177798">
    <property type="component" value="Chromosome 2"/>
</dbReference>
<evidence type="ECO:0008006" key="4">
    <source>
        <dbReference type="Google" id="ProtNLM"/>
    </source>
</evidence>
<name>A0A1D9PV74_SCLS1</name>
<gene>
    <name evidence="2" type="ORF">sscle_02g013880</name>
</gene>